<dbReference type="Pfam" id="PF13557">
    <property type="entry name" value="Phenol_MetA_deg"/>
    <property type="match status" value="1"/>
</dbReference>
<protein>
    <recommendedName>
        <fullName evidence="3">Transporter</fullName>
    </recommendedName>
</protein>
<dbReference type="Proteomes" id="UP000003374">
    <property type="component" value="Unassembled WGS sequence"/>
</dbReference>
<dbReference type="AlphaFoldDB" id="A4BVR6"/>
<evidence type="ECO:0008006" key="3">
    <source>
        <dbReference type="Google" id="ProtNLM"/>
    </source>
</evidence>
<comment type="caution">
    <text evidence="1">The sequence shown here is derived from an EMBL/GenBank/DDBJ whole genome shotgun (WGS) entry which is preliminary data.</text>
</comment>
<evidence type="ECO:0000313" key="1">
    <source>
        <dbReference type="EMBL" id="EAR20188.1"/>
    </source>
</evidence>
<gene>
    <name evidence="1" type="ORF">NB231_13786</name>
</gene>
<proteinExistence type="predicted"/>
<reference evidence="1 2" key="1">
    <citation type="submission" date="2006-02" db="EMBL/GenBank/DDBJ databases">
        <authorList>
            <person name="Waterbury J."/>
            <person name="Ferriera S."/>
            <person name="Johnson J."/>
            <person name="Kravitz S."/>
            <person name="Halpern A."/>
            <person name="Remington K."/>
            <person name="Beeson K."/>
            <person name="Tran B."/>
            <person name="Rogers Y.-H."/>
            <person name="Friedman R."/>
            <person name="Venter J.C."/>
        </authorList>
    </citation>
    <scope>NUCLEOTIDE SEQUENCE [LARGE SCALE GENOMIC DNA]</scope>
    <source>
        <strain evidence="1 2">Nb-231</strain>
    </source>
</reference>
<name>A4BVR6_9GAMM</name>
<keyword evidence="2" id="KW-1185">Reference proteome</keyword>
<dbReference type="eggNOG" id="ENOG50335BC">
    <property type="taxonomic scope" value="Bacteria"/>
</dbReference>
<dbReference type="EMBL" id="AAOF01000031">
    <property type="protein sequence ID" value="EAR20188.1"/>
    <property type="molecule type" value="Genomic_DNA"/>
</dbReference>
<accession>A4BVR6</accession>
<dbReference type="HOGENOM" id="CLU_064308_1_0_6"/>
<dbReference type="InterPro" id="IPR025737">
    <property type="entry name" value="FApF"/>
</dbReference>
<dbReference type="STRING" id="314278.NB231_13786"/>
<evidence type="ECO:0000313" key="2">
    <source>
        <dbReference type="Proteomes" id="UP000003374"/>
    </source>
</evidence>
<sequence length="263" mass="27851">MFCLAAVLIGAAAAAEPAAGNSEYNFLGVRKAPLNKPITTDRPSFGDAPVTVPSGHFLLESGYRYGRDGDDSVHNGPVLLLRSGLARNLELRLGWDGYVYGSNNREGFGNTRVGLKVQALREQGPVPSLVVIPELVLPTGDANVVTDEVEPMVRIAWGHSLTPSTAISGNFNVAARADADSSKHRLAYAASLATGFALSTRVSGYVEYFGIFRESGLGRDTHSIDSGLAYLVSNRLQLDAFVGAGLNDAAQDMFAGAGISHLW</sequence>
<organism evidence="1 2">
    <name type="scientific">Nitrococcus mobilis Nb-231</name>
    <dbReference type="NCBI Taxonomy" id="314278"/>
    <lineage>
        <taxon>Bacteria</taxon>
        <taxon>Pseudomonadati</taxon>
        <taxon>Pseudomonadota</taxon>
        <taxon>Gammaproteobacteria</taxon>
        <taxon>Chromatiales</taxon>
        <taxon>Ectothiorhodospiraceae</taxon>
        <taxon>Nitrococcus</taxon>
    </lineage>
</organism>